<dbReference type="Proteomes" id="UP001652660">
    <property type="component" value="Chromosome 10e"/>
</dbReference>
<protein>
    <recommendedName>
        <fullName evidence="2">Retrotransposon gag domain-containing protein</fullName>
    </recommendedName>
</protein>
<dbReference type="PANTHER" id="PTHR34482">
    <property type="entry name" value="DNA DAMAGE-INDUCIBLE PROTEIN 1-LIKE"/>
    <property type="match status" value="1"/>
</dbReference>
<feature type="compositionally biased region" description="Low complexity" evidence="1">
    <location>
        <begin position="187"/>
        <end position="197"/>
    </location>
</feature>
<sequence length="372" mass="41977">MTNILARLVEQQGQVPVNQPRDPEIGEDRALERFQKFSPSKFLGGTDPKVAERWMETMINIFAVLNYTEERHVNFAVFQFKGPARAWWNVIREKREDDFIKLCQGALSISEYETQFTKLFKFAPELIATEQKRVRRFVQGLNIEIQEALAAAQINTFTEVLEKAQRIEIARVQVKAFHARKKDASSGDQGQEQGDQGMPPPKVGRGVGGVRISGTFKGVTPRGAPSGRGQLRGGSQGDQTSILHLFYGYCGKTNHTEDNCWQKARKCLWCDSAEHQIAICPLFCETQQLDRSNPKQPNIGGNRPRVPSRVYALDHQQVPNPSKVVEGTIHVFHCLAKILIDLGVTHSLVNPNFMCAIDVKVERLPYDLETFM</sequence>
<dbReference type="PANTHER" id="PTHR34482:SF36">
    <property type="entry name" value="RETROTRANSPOSON GAG DOMAIN-CONTAINING PROTEIN"/>
    <property type="match status" value="1"/>
</dbReference>
<reference evidence="4" key="1">
    <citation type="submission" date="2025-08" db="UniProtKB">
        <authorList>
            <consortium name="RefSeq"/>
        </authorList>
    </citation>
    <scope>IDENTIFICATION</scope>
    <source>
        <tissue evidence="4">Leaves</tissue>
    </source>
</reference>
<feature type="domain" description="Retrotransposon gag" evidence="2">
    <location>
        <begin position="95"/>
        <end position="142"/>
    </location>
</feature>
<proteinExistence type="predicted"/>
<dbReference type="Pfam" id="PF03732">
    <property type="entry name" value="Retrotrans_gag"/>
    <property type="match status" value="1"/>
</dbReference>
<feature type="region of interest" description="Disordered" evidence="1">
    <location>
        <begin position="180"/>
        <end position="236"/>
    </location>
</feature>
<dbReference type="InterPro" id="IPR005162">
    <property type="entry name" value="Retrotrans_gag_dom"/>
</dbReference>
<evidence type="ECO:0000256" key="1">
    <source>
        <dbReference type="SAM" id="MobiDB-lite"/>
    </source>
</evidence>
<evidence type="ECO:0000313" key="3">
    <source>
        <dbReference type="Proteomes" id="UP001652660"/>
    </source>
</evidence>
<name>A0ABM4VUI6_COFAR</name>
<keyword evidence="3" id="KW-1185">Reference proteome</keyword>
<evidence type="ECO:0000313" key="4">
    <source>
        <dbReference type="RefSeq" id="XP_071923195.1"/>
    </source>
</evidence>
<dbReference type="Pfam" id="PF08284">
    <property type="entry name" value="RVP_2"/>
    <property type="match status" value="1"/>
</dbReference>
<gene>
    <name evidence="4" type="primary">LOC140015187</name>
</gene>
<dbReference type="GeneID" id="140015187"/>
<organism evidence="3 4">
    <name type="scientific">Coffea arabica</name>
    <name type="common">Arabian coffee</name>
    <dbReference type="NCBI Taxonomy" id="13443"/>
    <lineage>
        <taxon>Eukaryota</taxon>
        <taxon>Viridiplantae</taxon>
        <taxon>Streptophyta</taxon>
        <taxon>Embryophyta</taxon>
        <taxon>Tracheophyta</taxon>
        <taxon>Spermatophyta</taxon>
        <taxon>Magnoliopsida</taxon>
        <taxon>eudicotyledons</taxon>
        <taxon>Gunneridae</taxon>
        <taxon>Pentapetalae</taxon>
        <taxon>asterids</taxon>
        <taxon>lamiids</taxon>
        <taxon>Gentianales</taxon>
        <taxon>Rubiaceae</taxon>
        <taxon>Ixoroideae</taxon>
        <taxon>Gardenieae complex</taxon>
        <taxon>Bertiereae - Coffeeae clade</taxon>
        <taxon>Coffeeae</taxon>
        <taxon>Coffea</taxon>
    </lineage>
</organism>
<evidence type="ECO:0000259" key="2">
    <source>
        <dbReference type="Pfam" id="PF03732"/>
    </source>
</evidence>
<accession>A0ABM4VUI6</accession>
<dbReference type="RefSeq" id="XP_071923195.1">
    <property type="nucleotide sequence ID" value="XM_072067094.1"/>
</dbReference>